<protein>
    <submittedName>
        <fullName evidence="2">Uncharacterized protein</fullName>
    </submittedName>
</protein>
<reference evidence="2" key="1">
    <citation type="submission" date="2023-07" db="EMBL/GenBank/DDBJ databases">
        <title>draft genome sequence of fig (Ficus carica).</title>
        <authorList>
            <person name="Takahashi T."/>
            <person name="Nishimura K."/>
        </authorList>
    </citation>
    <scope>NUCLEOTIDE SEQUENCE</scope>
</reference>
<comment type="caution">
    <text evidence="2">The sequence shown here is derived from an EMBL/GenBank/DDBJ whole genome shotgun (WGS) entry which is preliminary data.</text>
</comment>
<feature type="region of interest" description="Disordered" evidence="1">
    <location>
        <begin position="20"/>
        <end position="39"/>
    </location>
</feature>
<gene>
    <name evidence="2" type="ORF">TIFTF001_050098</name>
</gene>
<keyword evidence="3" id="KW-1185">Reference proteome</keyword>
<dbReference type="EMBL" id="BTGU01007797">
    <property type="protein sequence ID" value="GMN21124.1"/>
    <property type="molecule type" value="Genomic_DNA"/>
</dbReference>
<evidence type="ECO:0000313" key="3">
    <source>
        <dbReference type="Proteomes" id="UP001187192"/>
    </source>
</evidence>
<dbReference type="Proteomes" id="UP001187192">
    <property type="component" value="Unassembled WGS sequence"/>
</dbReference>
<evidence type="ECO:0000313" key="2">
    <source>
        <dbReference type="EMBL" id="GMN21124.1"/>
    </source>
</evidence>
<organism evidence="2 3">
    <name type="scientific">Ficus carica</name>
    <name type="common">Common fig</name>
    <dbReference type="NCBI Taxonomy" id="3494"/>
    <lineage>
        <taxon>Eukaryota</taxon>
        <taxon>Viridiplantae</taxon>
        <taxon>Streptophyta</taxon>
        <taxon>Embryophyta</taxon>
        <taxon>Tracheophyta</taxon>
        <taxon>Spermatophyta</taxon>
        <taxon>Magnoliopsida</taxon>
        <taxon>eudicotyledons</taxon>
        <taxon>Gunneridae</taxon>
        <taxon>Pentapetalae</taxon>
        <taxon>rosids</taxon>
        <taxon>fabids</taxon>
        <taxon>Rosales</taxon>
        <taxon>Moraceae</taxon>
        <taxon>Ficeae</taxon>
        <taxon>Ficus</taxon>
    </lineage>
</organism>
<dbReference type="AlphaFoldDB" id="A0AA87YX93"/>
<proteinExistence type="predicted"/>
<sequence length="103" mass="10963">MLRRHRRTVAREDELLGARRSQRLRVRGPSPSSSSEAVACSRGALLRDLASSSSSEAVTSSMGSFVARAGIAVVEAVASSSGIWRHRRRRPSGDLASPSSEAS</sequence>
<evidence type="ECO:0000256" key="1">
    <source>
        <dbReference type="SAM" id="MobiDB-lite"/>
    </source>
</evidence>
<accession>A0AA87YX93</accession>
<feature type="region of interest" description="Disordered" evidence="1">
    <location>
        <begin position="79"/>
        <end position="103"/>
    </location>
</feature>
<name>A0AA87YX93_FICCA</name>